<dbReference type="GO" id="GO:0005886">
    <property type="term" value="C:plasma membrane"/>
    <property type="evidence" value="ECO:0007669"/>
    <property type="project" value="TreeGrafter"/>
</dbReference>
<dbReference type="SMART" id="SM00369">
    <property type="entry name" value="LRR_TYP"/>
    <property type="match status" value="6"/>
</dbReference>
<evidence type="ECO:0000256" key="2">
    <source>
        <dbReference type="ARBA" id="ARBA00022614"/>
    </source>
</evidence>
<dbReference type="EMBL" id="JADBJN010000004">
    <property type="protein sequence ID" value="KAG5667389.1"/>
    <property type="molecule type" value="Genomic_DNA"/>
</dbReference>
<keyword evidence="2" id="KW-0433">Leucine-rich repeat</keyword>
<dbReference type="GO" id="GO:0038023">
    <property type="term" value="F:signaling receptor activity"/>
    <property type="evidence" value="ECO:0007669"/>
    <property type="project" value="TreeGrafter"/>
</dbReference>
<evidence type="ECO:0000256" key="7">
    <source>
        <dbReference type="ARBA" id="ARBA00023136"/>
    </source>
</evidence>
<dbReference type="SMART" id="SM00365">
    <property type="entry name" value="LRR_SD22"/>
    <property type="match status" value="3"/>
</dbReference>
<evidence type="ECO:0000256" key="6">
    <source>
        <dbReference type="ARBA" id="ARBA00022989"/>
    </source>
</evidence>
<evidence type="ECO:0000313" key="10">
    <source>
        <dbReference type="EMBL" id="KAG5667389.1"/>
    </source>
</evidence>
<dbReference type="OrthoDB" id="27267at2759"/>
<dbReference type="AlphaFoldDB" id="A0A9J6BCE8"/>
<sequence length="432" mass="50906">MNYQELNATGERKEFKDWRQYLTQKNIIITLFTSLSILLFISLTFNLIHLFSSSCDLSQQQLQNQQQQSKISFDEQRVHTISRLDTKPVYNETQVIECKREFFLFHQDQNHVCEVQNIMIRNDTKVIIKGNNLTTVLHIFSLEVYKLPMEIFSEFKYLKNLIVNGNHLQIIERETFRDAKMLEVLRLSNNDLIELDGYIFRFMKNLKTLDVGRNKIERIDSYAFAGLNNLERLYLSDNNLRTINSDVFYPLAKLVFLSLENNQISKLDDDVFKKNSMLKSLGLSNNTFKDLQNECFHYFENLSDLSISELRINSLDLNGTSVQTLVVRNTDLRNLTLSNFPKILVSYGTPIEFLQFIINEATADFSKIPNWGGIFYNKHIRFLFRFKQEIATQDNIEKYDNMVRQHEKRPELDYTMNDGTKYLAVEYVARND</sequence>
<dbReference type="SUPFAM" id="SSF52058">
    <property type="entry name" value="L domain-like"/>
    <property type="match status" value="1"/>
</dbReference>
<dbReference type="InterPro" id="IPR032675">
    <property type="entry name" value="LRR_dom_sf"/>
</dbReference>
<dbReference type="PANTHER" id="PTHR24365">
    <property type="entry name" value="TOLL-LIKE RECEPTOR"/>
    <property type="match status" value="1"/>
</dbReference>
<reference evidence="10" key="1">
    <citation type="submission" date="2021-03" db="EMBL/GenBank/DDBJ databases">
        <title>Chromosome level genome of the anhydrobiotic midge Polypedilum vanderplanki.</title>
        <authorList>
            <person name="Yoshida Y."/>
            <person name="Kikawada T."/>
            <person name="Gusev O."/>
        </authorList>
    </citation>
    <scope>NUCLEOTIDE SEQUENCE</scope>
    <source>
        <strain evidence="10">NIAS01</strain>
        <tissue evidence="10">Whole body or cell culture</tissue>
    </source>
</reference>
<evidence type="ECO:0000256" key="1">
    <source>
        <dbReference type="ARBA" id="ARBA00004167"/>
    </source>
</evidence>
<keyword evidence="6 9" id="KW-1133">Transmembrane helix</keyword>
<comment type="subcellular location">
    <subcellularLocation>
        <location evidence="1">Membrane</location>
        <topology evidence="1">Single-pass membrane protein</topology>
    </subcellularLocation>
</comment>
<keyword evidence="3 9" id="KW-0812">Transmembrane</keyword>
<dbReference type="Gene3D" id="3.80.10.10">
    <property type="entry name" value="Ribonuclease Inhibitor"/>
    <property type="match status" value="1"/>
</dbReference>
<gene>
    <name evidence="10" type="ORF">PVAND_015370</name>
</gene>
<evidence type="ECO:0000256" key="4">
    <source>
        <dbReference type="ARBA" id="ARBA00022729"/>
    </source>
</evidence>
<dbReference type="Proteomes" id="UP001107558">
    <property type="component" value="Chromosome 4"/>
</dbReference>
<evidence type="ECO:0000256" key="3">
    <source>
        <dbReference type="ARBA" id="ARBA00022692"/>
    </source>
</evidence>
<organism evidence="10 11">
    <name type="scientific">Polypedilum vanderplanki</name>
    <name type="common">Sleeping chironomid midge</name>
    <dbReference type="NCBI Taxonomy" id="319348"/>
    <lineage>
        <taxon>Eukaryota</taxon>
        <taxon>Metazoa</taxon>
        <taxon>Ecdysozoa</taxon>
        <taxon>Arthropoda</taxon>
        <taxon>Hexapoda</taxon>
        <taxon>Insecta</taxon>
        <taxon>Pterygota</taxon>
        <taxon>Neoptera</taxon>
        <taxon>Endopterygota</taxon>
        <taxon>Diptera</taxon>
        <taxon>Nematocera</taxon>
        <taxon>Chironomoidea</taxon>
        <taxon>Chironomidae</taxon>
        <taxon>Chironominae</taxon>
        <taxon>Polypedilum</taxon>
        <taxon>Polypedilum</taxon>
    </lineage>
</organism>
<protein>
    <submittedName>
        <fullName evidence="10">Uncharacterized protein</fullName>
    </submittedName>
</protein>
<proteinExistence type="predicted"/>
<keyword evidence="7 9" id="KW-0472">Membrane</keyword>
<evidence type="ECO:0000256" key="5">
    <source>
        <dbReference type="ARBA" id="ARBA00022737"/>
    </source>
</evidence>
<evidence type="ECO:0000256" key="8">
    <source>
        <dbReference type="ARBA" id="ARBA00023180"/>
    </source>
</evidence>
<comment type="caution">
    <text evidence="10">The sequence shown here is derived from an EMBL/GenBank/DDBJ whole genome shotgun (WGS) entry which is preliminary data.</text>
</comment>
<keyword evidence="5" id="KW-0677">Repeat</keyword>
<dbReference type="Pfam" id="PF13855">
    <property type="entry name" value="LRR_8"/>
    <property type="match status" value="1"/>
</dbReference>
<keyword evidence="11" id="KW-1185">Reference proteome</keyword>
<dbReference type="InterPro" id="IPR001611">
    <property type="entry name" value="Leu-rich_rpt"/>
</dbReference>
<accession>A0A9J6BCE8</accession>
<name>A0A9J6BCE8_POLVA</name>
<evidence type="ECO:0000313" key="11">
    <source>
        <dbReference type="Proteomes" id="UP001107558"/>
    </source>
</evidence>
<dbReference type="PROSITE" id="PS51450">
    <property type="entry name" value="LRR"/>
    <property type="match status" value="3"/>
</dbReference>
<dbReference type="GO" id="GO:0007165">
    <property type="term" value="P:signal transduction"/>
    <property type="evidence" value="ECO:0007669"/>
    <property type="project" value="TreeGrafter"/>
</dbReference>
<dbReference type="InterPro" id="IPR003591">
    <property type="entry name" value="Leu-rich_rpt_typical-subtyp"/>
</dbReference>
<evidence type="ECO:0000256" key="9">
    <source>
        <dbReference type="SAM" id="Phobius"/>
    </source>
</evidence>
<dbReference type="PANTHER" id="PTHR24365:SF541">
    <property type="entry name" value="PROTEIN TOLL-RELATED"/>
    <property type="match status" value="1"/>
</dbReference>
<keyword evidence="4" id="KW-0732">Signal</keyword>
<keyword evidence="8" id="KW-0325">Glycoprotein</keyword>
<feature type="transmembrane region" description="Helical" evidence="9">
    <location>
        <begin position="27"/>
        <end position="51"/>
    </location>
</feature>